<dbReference type="AlphaFoldDB" id="A0A397THI0"/>
<dbReference type="STRING" id="658196.A0A397THI0"/>
<evidence type="ECO:0000313" key="1">
    <source>
        <dbReference type="EMBL" id="RIA97372.1"/>
    </source>
</evidence>
<name>A0A397THI0_9GLOM</name>
<evidence type="ECO:0000313" key="2">
    <source>
        <dbReference type="Proteomes" id="UP000265703"/>
    </source>
</evidence>
<accession>A0A397THI0</accession>
<sequence length="149" mass="17111">MLEIADHKQKNKRNQNLQYTENFANFTTILASLETREYEMFKQNLAIRIFHNIRFADSLNYNGPVVVITDNTKLKEYLSYSTTLGYVIGSTLSILETKMLNYEEIIAIIDEIKVKKAIAKQIPLPKILPIVIGLISNNNKEKAANILMF</sequence>
<dbReference type="Proteomes" id="UP000265703">
    <property type="component" value="Unassembled WGS sequence"/>
</dbReference>
<organism evidence="1 2">
    <name type="scientific">Glomus cerebriforme</name>
    <dbReference type="NCBI Taxonomy" id="658196"/>
    <lineage>
        <taxon>Eukaryota</taxon>
        <taxon>Fungi</taxon>
        <taxon>Fungi incertae sedis</taxon>
        <taxon>Mucoromycota</taxon>
        <taxon>Glomeromycotina</taxon>
        <taxon>Glomeromycetes</taxon>
        <taxon>Glomerales</taxon>
        <taxon>Glomeraceae</taxon>
        <taxon>Glomus</taxon>
    </lineage>
</organism>
<protein>
    <submittedName>
        <fullName evidence="1">Uncharacterized protein</fullName>
    </submittedName>
</protein>
<keyword evidence="2" id="KW-1185">Reference proteome</keyword>
<gene>
    <name evidence="1" type="ORF">C1645_814263</name>
</gene>
<dbReference type="EMBL" id="QKYT01000031">
    <property type="protein sequence ID" value="RIA97372.1"/>
    <property type="molecule type" value="Genomic_DNA"/>
</dbReference>
<proteinExistence type="predicted"/>
<dbReference type="OrthoDB" id="2436864at2759"/>
<comment type="caution">
    <text evidence="1">The sequence shown here is derived from an EMBL/GenBank/DDBJ whole genome shotgun (WGS) entry which is preliminary data.</text>
</comment>
<reference evidence="1 2" key="1">
    <citation type="submission" date="2018-06" db="EMBL/GenBank/DDBJ databases">
        <title>Comparative genomics reveals the genomic features of Rhizophagus irregularis, R. cerebriforme, R. diaphanum and Gigaspora rosea, and their symbiotic lifestyle signature.</title>
        <authorList>
            <person name="Morin E."/>
            <person name="San Clemente H."/>
            <person name="Chen E.C.H."/>
            <person name="De La Providencia I."/>
            <person name="Hainaut M."/>
            <person name="Kuo A."/>
            <person name="Kohler A."/>
            <person name="Murat C."/>
            <person name="Tang N."/>
            <person name="Roy S."/>
            <person name="Loubradou J."/>
            <person name="Henrissat B."/>
            <person name="Grigoriev I.V."/>
            <person name="Corradi N."/>
            <person name="Roux C."/>
            <person name="Martin F.M."/>
        </authorList>
    </citation>
    <scope>NUCLEOTIDE SEQUENCE [LARGE SCALE GENOMIC DNA]</scope>
    <source>
        <strain evidence="1 2">DAOM 227022</strain>
    </source>
</reference>